<name>A0A6V8LZB4_9BACT</name>
<evidence type="ECO:0000313" key="4">
    <source>
        <dbReference type="Proteomes" id="UP000494245"/>
    </source>
</evidence>
<reference evidence="3 4" key="2">
    <citation type="submission" date="2020-05" db="EMBL/GenBank/DDBJ databases">
        <title>Draft genome sequence of Desulfovibrio sp. strainFSS-1.</title>
        <authorList>
            <person name="Shimoshige H."/>
            <person name="Kobayashi H."/>
            <person name="Maekawa T."/>
        </authorList>
    </citation>
    <scope>NUCLEOTIDE SEQUENCE [LARGE SCALE GENOMIC DNA]</scope>
    <source>
        <strain evidence="3 4">SIID29052-01</strain>
    </source>
</reference>
<feature type="transmembrane region" description="Helical" evidence="1">
    <location>
        <begin position="58"/>
        <end position="86"/>
    </location>
</feature>
<protein>
    <recommendedName>
        <fullName evidence="2">Nucleoside transporter/FeoB GTPase Gate domain-containing protein</fullName>
    </recommendedName>
</protein>
<dbReference type="Pfam" id="PF07670">
    <property type="entry name" value="Gate"/>
    <property type="match status" value="1"/>
</dbReference>
<dbReference type="AlphaFoldDB" id="A0A6V8LZB4"/>
<keyword evidence="1" id="KW-0812">Transmembrane</keyword>
<organism evidence="3 4">
    <name type="scientific">Fundidesulfovibrio magnetotacticus</name>
    <dbReference type="NCBI Taxonomy" id="2730080"/>
    <lineage>
        <taxon>Bacteria</taxon>
        <taxon>Pseudomonadati</taxon>
        <taxon>Thermodesulfobacteriota</taxon>
        <taxon>Desulfovibrionia</taxon>
        <taxon>Desulfovibrionales</taxon>
        <taxon>Desulfovibrionaceae</taxon>
        <taxon>Fundidesulfovibrio</taxon>
    </lineage>
</organism>
<proteinExistence type="predicted"/>
<evidence type="ECO:0000259" key="2">
    <source>
        <dbReference type="Pfam" id="PF07670"/>
    </source>
</evidence>
<keyword evidence="4" id="KW-1185">Reference proteome</keyword>
<dbReference type="RefSeq" id="WP_173086699.1">
    <property type="nucleotide sequence ID" value="NZ_BLTE01000019.1"/>
</dbReference>
<accession>A0A6V8LZB4</accession>
<evidence type="ECO:0000313" key="3">
    <source>
        <dbReference type="EMBL" id="GFK95568.1"/>
    </source>
</evidence>
<reference evidence="3 4" key="1">
    <citation type="submission" date="2020-04" db="EMBL/GenBank/DDBJ databases">
        <authorList>
            <consortium name="Desulfovibrio sp. FSS-1 genome sequencing consortium"/>
            <person name="Shimoshige H."/>
            <person name="Kobayashi H."/>
            <person name="Maekawa T."/>
        </authorList>
    </citation>
    <scope>NUCLEOTIDE SEQUENCE [LARGE SCALE GENOMIC DNA]</scope>
    <source>
        <strain evidence="3 4">SIID29052-01</strain>
    </source>
</reference>
<dbReference type="EMBL" id="BLTE01000019">
    <property type="protein sequence ID" value="GFK95568.1"/>
    <property type="molecule type" value="Genomic_DNA"/>
</dbReference>
<keyword evidence="1" id="KW-0472">Membrane</keyword>
<gene>
    <name evidence="3" type="ORF">NNJEOMEG_03436</name>
</gene>
<dbReference type="Proteomes" id="UP000494245">
    <property type="component" value="Unassembled WGS sequence"/>
</dbReference>
<feature type="domain" description="Nucleoside transporter/FeoB GTPase Gate" evidence="2">
    <location>
        <begin position="23"/>
        <end position="105"/>
    </location>
</feature>
<feature type="transmembrane region" description="Helical" evidence="1">
    <location>
        <begin position="286"/>
        <end position="305"/>
    </location>
</feature>
<feature type="transmembrane region" description="Helical" evidence="1">
    <location>
        <begin position="255"/>
        <end position="280"/>
    </location>
</feature>
<feature type="transmembrane region" description="Helical" evidence="1">
    <location>
        <begin position="92"/>
        <end position="111"/>
    </location>
</feature>
<keyword evidence="1" id="KW-1133">Transmembrane helix</keyword>
<comment type="caution">
    <text evidence="3">The sequence shown here is derived from an EMBL/GenBank/DDBJ whole genome shotgun (WGS) entry which is preliminary data.</text>
</comment>
<sequence>MEITPLAGFLTGVLRDAVKTSLALFKVMVPIIIVVKILKEAGLIAYLAAPLGPLMEWLGLPAGLGLAWATAMVSSIYAGLLVFQAVSDATLTQAQVSVFAILVLIAHNLLVEGQVTKRCGVSFLGQNALRFFGALGCAWCFKASCEAFGLFGGPAVMLWLPPVQEAGLAAWALGELKNLGSIFLIIVAIMALMRTLNALGLTRLLERLLTPFLRIMGIGPTAATITVVGMTMGLAYGGGLIIHEAQAGHIPRRDIFAAVSLMSLSHALIEDTLLLALIGASPWGTLGARLAFSLVVTAALARWAAGRQAAPVRAA</sequence>
<feature type="transmembrane region" description="Helical" evidence="1">
    <location>
        <begin position="182"/>
        <end position="202"/>
    </location>
</feature>
<feature type="transmembrane region" description="Helical" evidence="1">
    <location>
        <begin position="222"/>
        <end position="243"/>
    </location>
</feature>
<dbReference type="InterPro" id="IPR011642">
    <property type="entry name" value="Gate_dom"/>
</dbReference>
<evidence type="ECO:0000256" key="1">
    <source>
        <dbReference type="SAM" id="Phobius"/>
    </source>
</evidence>